<dbReference type="SUPFAM" id="SSF55729">
    <property type="entry name" value="Acyl-CoA N-acyltransferases (Nat)"/>
    <property type="match status" value="1"/>
</dbReference>
<dbReference type="Pfam" id="PF00583">
    <property type="entry name" value="Acetyltransf_1"/>
    <property type="match status" value="1"/>
</dbReference>
<reference evidence="2 3" key="1">
    <citation type="submission" date="2014-06" db="EMBL/GenBank/DDBJ databases">
        <title>Draft genome sequence of Bacillus manliponensis JCM 15802 (MCCC 1A00708).</title>
        <authorList>
            <person name="Lai Q."/>
            <person name="Liu Y."/>
            <person name="Shao Z."/>
        </authorList>
    </citation>
    <scope>NUCLEOTIDE SEQUENCE [LARGE SCALE GENOMIC DNA]</scope>
    <source>
        <strain evidence="2 3">JCM 15802</strain>
    </source>
</reference>
<dbReference type="InterPro" id="IPR016181">
    <property type="entry name" value="Acyl_CoA_acyltransferase"/>
</dbReference>
<feature type="domain" description="N-acetyltransferase" evidence="1">
    <location>
        <begin position="1"/>
        <end position="153"/>
    </location>
</feature>
<evidence type="ECO:0000313" key="2">
    <source>
        <dbReference type="EMBL" id="KEK18679.1"/>
    </source>
</evidence>
<keyword evidence="3" id="KW-1185">Reference proteome</keyword>
<dbReference type="PROSITE" id="PS51186">
    <property type="entry name" value="GNAT"/>
    <property type="match status" value="1"/>
</dbReference>
<dbReference type="Proteomes" id="UP000027822">
    <property type="component" value="Unassembled WGS sequence"/>
</dbReference>
<keyword evidence="2" id="KW-0808">Transferase</keyword>
<gene>
    <name evidence="2" type="ORF">BAMA_04010</name>
</gene>
<proteinExistence type="predicted"/>
<dbReference type="GO" id="GO:0016747">
    <property type="term" value="F:acyltransferase activity, transferring groups other than amino-acyl groups"/>
    <property type="evidence" value="ECO:0007669"/>
    <property type="project" value="InterPro"/>
</dbReference>
<sequence>MRGFRVEEIKDLFSIDCTSLLTESKNEGFRFLERLITDYRNGTNNFSKPGESLYGVFNKEGLLVAIAGLNIDPFSNAEKIGRLRRFYVCKDYRRYGIGSILLNTIIDNAKRHYEILVLHTDTEQAEHFYVTFGFIKEDRFINSTHYLDLQTDKT</sequence>
<name>A0A073JUF5_9BACI</name>
<evidence type="ECO:0000259" key="1">
    <source>
        <dbReference type="PROSITE" id="PS51186"/>
    </source>
</evidence>
<dbReference type="EMBL" id="JOTN01000012">
    <property type="protein sequence ID" value="KEK18679.1"/>
    <property type="molecule type" value="Genomic_DNA"/>
</dbReference>
<dbReference type="STRING" id="574376.BAMA_04010"/>
<dbReference type="eggNOG" id="COG0456">
    <property type="taxonomic scope" value="Bacteria"/>
</dbReference>
<dbReference type="CDD" id="cd04301">
    <property type="entry name" value="NAT_SF"/>
    <property type="match status" value="1"/>
</dbReference>
<dbReference type="Gene3D" id="3.40.630.30">
    <property type="match status" value="1"/>
</dbReference>
<organism evidence="2 3">
    <name type="scientific">Bacillus manliponensis</name>
    <dbReference type="NCBI Taxonomy" id="574376"/>
    <lineage>
        <taxon>Bacteria</taxon>
        <taxon>Bacillati</taxon>
        <taxon>Bacillota</taxon>
        <taxon>Bacilli</taxon>
        <taxon>Bacillales</taxon>
        <taxon>Bacillaceae</taxon>
        <taxon>Bacillus</taxon>
        <taxon>Bacillus cereus group</taxon>
    </lineage>
</organism>
<dbReference type="InterPro" id="IPR000182">
    <property type="entry name" value="GNAT_dom"/>
</dbReference>
<dbReference type="AlphaFoldDB" id="A0A073JUF5"/>
<dbReference type="RefSeq" id="WP_034640297.1">
    <property type="nucleotide sequence ID" value="NZ_CBCSJC010000017.1"/>
</dbReference>
<accession>A0A073JUF5</accession>
<dbReference type="OrthoDB" id="9815041at2"/>
<evidence type="ECO:0000313" key="3">
    <source>
        <dbReference type="Proteomes" id="UP000027822"/>
    </source>
</evidence>
<protein>
    <submittedName>
        <fullName evidence="2">GNAT family acetyltransferase</fullName>
    </submittedName>
</protein>
<comment type="caution">
    <text evidence="2">The sequence shown here is derived from an EMBL/GenBank/DDBJ whole genome shotgun (WGS) entry which is preliminary data.</text>
</comment>